<reference evidence="3" key="1">
    <citation type="submission" date="2019-10" db="EMBL/GenBank/DDBJ databases">
        <authorList>
            <person name="Paulsen S."/>
        </authorList>
    </citation>
    <scope>NUCLEOTIDE SEQUENCE</scope>
    <source>
        <strain evidence="3">LMG 19692</strain>
    </source>
</reference>
<dbReference type="InterPro" id="IPR014782">
    <property type="entry name" value="Peptidase_M1_dom"/>
</dbReference>
<protein>
    <submittedName>
        <fullName evidence="4">M1 family aminopeptidase</fullName>
    </submittedName>
    <submittedName>
        <fullName evidence="3">M1 family metallopeptidase</fullName>
    </submittedName>
</protein>
<dbReference type="RefSeq" id="WP_130126254.1">
    <property type="nucleotide sequence ID" value="NZ_CBCSDF010000001.1"/>
</dbReference>
<dbReference type="InterPro" id="IPR027268">
    <property type="entry name" value="Peptidase_M4/M1_CTD_sf"/>
</dbReference>
<dbReference type="Gene3D" id="2.60.40.1730">
    <property type="entry name" value="tricorn interacting facor f3 domain"/>
    <property type="match status" value="1"/>
</dbReference>
<keyword evidence="4" id="KW-0378">Hydrolase</keyword>
<gene>
    <name evidence="3" type="ORF">F9Y85_08020</name>
    <name evidence="4" type="ORF">R5H13_08930</name>
</gene>
<keyword evidence="6" id="KW-1185">Reference proteome</keyword>
<reference evidence="4 6" key="2">
    <citation type="submission" date="2023-10" db="EMBL/GenBank/DDBJ databases">
        <title>To unveil natural product biosynthetic capacity in Pseudoalteromonas.</title>
        <authorList>
            <person name="Wang J."/>
        </authorList>
    </citation>
    <scope>NUCLEOTIDE SEQUENCE [LARGE SCALE GENOMIC DNA]</scope>
    <source>
        <strain evidence="4 6">DSM 15914</strain>
    </source>
</reference>
<dbReference type="Proteomes" id="UP000646877">
    <property type="component" value="Unassembled WGS sequence"/>
</dbReference>
<feature type="chain" id="PRO_5034635816" evidence="1">
    <location>
        <begin position="18"/>
        <end position="475"/>
    </location>
</feature>
<proteinExistence type="predicted"/>
<dbReference type="Proteomes" id="UP001304419">
    <property type="component" value="Chromosome 1"/>
</dbReference>
<keyword evidence="4" id="KW-0031">Aminopeptidase</keyword>
<name>A0A8I2KM43_9GAMM</name>
<evidence type="ECO:0000313" key="3">
    <source>
        <dbReference type="EMBL" id="NLR21261.1"/>
    </source>
</evidence>
<evidence type="ECO:0000313" key="5">
    <source>
        <dbReference type="Proteomes" id="UP000646877"/>
    </source>
</evidence>
<sequence length="475" mass="53969">MYLLRIFLWLSCVSASASELPSIEKIETFATNYHLNLNIHTQTSSLSGSATITVKNQGTTPTRVIPLRLYRLLSVVDITSEAGKSLNYTQGIVSNIDDSLFQSNYIKLSLSEALQPDQQTTFTVNYSGHIKGYVETGMAYIKDDITPLFSIIRMDAYAYPLITVPDDRVNRASRFWQKLYNYTANIEVDSGLVVANGGILLGVTETDQGRKVYSYKNQKPSWRMDFMVAPYTVTKGHGFKLFTLPGNKYATDYMEKAKQTITLYESWFGQRQSTGEFSFIEIPKGFGAQADVTAIIQDSEGFVEVTRLYHELSHLWDPRSNESYSPRWNEGKATFLEYLTDSRLNKRVSLSSHMTNVLKRAKNQFVKQPKYLTTAFEEYGKAGLNAYSVGALFFALLHHELGEERFNHLLRTFYAAHVKSGASTGDFILALRDLKDPNIDWILSRWVNSHRFTLDILDATNFENFITLSIRSSKI</sequence>
<organism evidence="3 5">
    <name type="scientific">Pseudoalteromonas maricaloris</name>
    <dbReference type="NCBI Taxonomy" id="184924"/>
    <lineage>
        <taxon>Bacteria</taxon>
        <taxon>Pseudomonadati</taxon>
        <taxon>Pseudomonadota</taxon>
        <taxon>Gammaproteobacteria</taxon>
        <taxon>Alteromonadales</taxon>
        <taxon>Pseudoalteromonadaceae</taxon>
        <taxon>Pseudoalteromonas</taxon>
    </lineage>
</organism>
<feature type="signal peptide" evidence="1">
    <location>
        <begin position="1"/>
        <end position="17"/>
    </location>
</feature>
<evidence type="ECO:0000259" key="2">
    <source>
        <dbReference type="Pfam" id="PF01433"/>
    </source>
</evidence>
<dbReference type="Gene3D" id="1.10.390.10">
    <property type="entry name" value="Neutral Protease Domain 2"/>
    <property type="match status" value="1"/>
</dbReference>
<feature type="domain" description="Peptidase M1 membrane alanine aminopeptidase" evidence="2">
    <location>
        <begin position="308"/>
        <end position="446"/>
    </location>
</feature>
<keyword evidence="4" id="KW-0645">Protease</keyword>
<dbReference type="SUPFAM" id="SSF63737">
    <property type="entry name" value="Leukotriene A4 hydrolase N-terminal domain"/>
    <property type="match status" value="1"/>
</dbReference>
<dbReference type="GO" id="GO:0004177">
    <property type="term" value="F:aminopeptidase activity"/>
    <property type="evidence" value="ECO:0007669"/>
    <property type="project" value="UniProtKB-KW"/>
</dbReference>
<dbReference type="GO" id="GO:0008237">
    <property type="term" value="F:metallopeptidase activity"/>
    <property type="evidence" value="ECO:0007669"/>
    <property type="project" value="InterPro"/>
</dbReference>
<dbReference type="GO" id="GO:0008270">
    <property type="term" value="F:zinc ion binding"/>
    <property type="evidence" value="ECO:0007669"/>
    <property type="project" value="InterPro"/>
</dbReference>
<evidence type="ECO:0000256" key="1">
    <source>
        <dbReference type="SAM" id="SignalP"/>
    </source>
</evidence>
<dbReference type="InterPro" id="IPR042097">
    <property type="entry name" value="Aminopeptidase_N-like_N_sf"/>
</dbReference>
<keyword evidence="1" id="KW-0732">Signal</keyword>
<evidence type="ECO:0000313" key="4">
    <source>
        <dbReference type="EMBL" id="WOX30363.1"/>
    </source>
</evidence>
<dbReference type="EMBL" id="CP137578">
    <property type="protein sequence ID" value="WOX30363.1"/>
    <property type="molecule type" value="Genomic_DNA"/>
</dbReference>
<dbReference type="EMBL" id="WEIA01000004">
    <property type="protein sequence ID" value="NLR21261.1"/>
    <property type="molecule type" value="Genomic_DNA"/>
</dbReference>
<dbReference type="SUPFAM" id="SSF55486">
    <property type="entry name" value="Metalloproteases ('zincins'), catalytic domain"/>
    <property type="match status" value="1"/>
</dbReference>
<evidence type="ECO:0000313" key="6">
    <source>
        <dbReference type="Proteomes" id="UP001304419"/>
    </source>
</evidence>
<dbReference type="Pfam" id="PF01433">
    <property type="entry name" value="Peptidase_M1"/>
    <property type="match status" value="1"/>
</dbReference>
<dbReference type="AlphaFoldDB" id="A0A8I2KM43"/>
<accession>A0A8I2KM43</accession>